<evidence type="ECO:0000256" key="5">
    <source>
        <dbReference type="ARBA" id="ARBA00022552"/>
    </source>
</evidence>
<comment type="similarity">
    <text evidence="3">Belongs to the RNase PH family.</text>
</comment>
<dbReference type="CDD" id="cd11371">
    <property type="entry name" value="RNase_PH_MTR3"/>
    <property type="match status" value="1"/>
</dbReference>
<dbReference type="PANTHER" id="PTHR11953">
    <property type="entry name" value="EXOSOME COMPLEX COMPONENT"/>
    <property type="match status" value="1"/>
</dbReference>
<dbReference type="InterPro" id="IPR020568">
    <property type="entry name" value="Ribosomal_Su5_D2-typ_SF"/>
</dbReference>
<evidence type="ECO:0000256" key="8">
    <source>
        <dbReference type="ARBA" id="ARBA00023242"/>
    </source>
</evidence>
<keyword evidence="13" id="KW-1185">Reference proteome</keyword>
<dbReference type="GO" id="GO:0003723">
    <property type="term" value="F:RNA binding"/>
    <property type="evidence" value="ECO:0007669"/>
    <property type="project" value="UniProtKB-KW"/>
</dbReference>
<evidence type="ECO:0000259" key="11">
    <source>
        <dbReference type="Pfam" id="PF03725"/>
    </source>
</evidence>
<feature type="compositionally biased region" description="Basic and acidic residues" evidence="9">
    <location>
        <begin position="1"/>
        <end position="13"/>
    </location>
</feature>
<name>A0AAW0GNF2_9APHY</name>
<evidence type="ECO:0000256" key="7">
    <source>
        <dbReference type="ARBA" id="ARBA00022884"/>
    </source>
</evidence>
<dbReference type="InterPro" id="IPR015847">
    <property type="entry name" value="ExoRNase_PH_dom2"/>
</dbReference>
<dbReference type="Pfam" id="PF01138">
    <property type="entry name" value="RNase_PH"/>
    <property type="match status" value="1"/>
</dbReference>
<comment type="subcellular location">
    <subcellularLocation>
        <location evidence="2">Cytoplasm</location>
    </subcellularLocation>
    <subcellularLocation>
        <location evidence="1">Nucleus</location>
    </subcellularLocation>
</comment>
<dbReference type="GO" id="GO:0000177">
    <property type="term" value="C:cytoplasmic exosome (RNase complex)"/>
    <property type="evidence" value="ECO:0007669"/>
    <property type="project" value="TreeGrafter"/>
</dbReference>
<dbReference type="SUPFAM" id="SSF54211">
    <property type="entry name" value="Ribosomal protein S5 domain 2-like"/>
    <property type="match status" value="1"/>
</dbReference>
<dbReference type="GO" id="GO:0005730">
    <property type="term" value="C:nucleolus"/>
    <property type="evidence" value="ECO:0007669"/>
    <property type="project" value="TreeGrafter"/>
</dbReference>
<keyword evidence="7" id="KW-0694">RNA-binding</keyword>
<dbReference type="PANTHER" id="PTHR11953:SF2">
    <property type="entry name" value="EXOSOME COMPLEX COMPONENT MTR3"/>
    <property type="match status" value="1"/>
</dbReference>
<dbReference type="GO" id="GO:0071051">
    <property type="term" value="P:poly(A)-dependent snoRNA 3'-end processing"/>
    <property type="evidence" value="ECO:0007669"/>
    <property type="project" value="TreeGrafter"/>
</dbReference>
<organism evidence="12 13">
    <name type="scientific">Cerrena zonata</name>
    <dbReference type="NCBI Taxonomy" id="2478898"/>
    <lineage>
        <taxon>Eukaryota</taxon>
        <taxon>Fungi</taxon>
        <taxon>Dikarya</taxon>
        <taxon>Basidiomycota</taxon>
        <taxon>Agaricomycotina</taxon>
        <taxon>Agaricomycetes</taxon>
        <taxon>Polyporales</taxon>
        <taxon>Cerrenaceae</taxon>
        <taxon>Cerrena</taxon>
    </lineage>
</organism>
<dbReference type="InterPro" id="IPR027408">
    <property type="entry name" value="PNPase/RNase_PH_dom_sf"/>
</dbReference>
<accession>A0AAW0GNF2</accession>
<proteinExistence type="inferred from homology"/>
<evidence type="ECO:0000256" key="6">
    <source>
        <dbReference type="ARBA" id="ARBA00022835"/>
    </source>
</evidence>
<evidence type="ECO:0000256" key="3">
    <source>
        <dbReference type="ARBA" id="ARBA00006678"/>
    </source>
</evidence>
<evidence type="ECO:0000313" key="12">
    <source>
        <dbReference type="EMBL" id="KAK7693407.1"/>
    </source>
</evidence>
<evidence type="ECO:0000256" key="9">
    <source>
        <dbReference type="SAM" id="MobiDB-lite"/>
    </source>
</evidence>
<dbReference type="GO" id="GO:0000176">
    <property type="term" value="C:nuclear exosome (RNase complex)"/>
    <property type="evidence" value="ECO:0007669"/>
    <property type="project" value="UniProtKB-ARBA"/>
</dbReference>
<dbReference type="EMBL" id="JASBNA010000003">
    <property type="protein sequence ID" value="KAK7693407.1"/>
    <property type="molecule type" value="Genomic_DNA"/>
</dbReference>
<feature type="domain" description="Exoribonuclease phosphorolytic" evidence="11">
    <location>
        <begin position="177"/>
        <end position="238"/>
    </location>
</feature>
<protein>
    <submittedName>
        <fullName evidence="12">Uncharacterized protein</fullName>
    </submittedName>
</protein>
<dbReference type="GO" id="GO:0034475">
    <property type="term" value="P:U4 snRNA 3'-end processing"/>
    <property type="evidence" value="ECO:0007669"/>
    <property type="project" value="TreeGrafter"/>
</dbReference>
<dbReference type="InterPro" id="IPR050080">
    <property type="entry name" value="RNase_PH"/>
</dbReference>
<dbReference type="Proteomes" id="UP001385951">
    <property type="component" value="Unassembled WGS sequence"/>
</dbReference>
<dbReference type="InterPro" id="IPR036345">
    <property type="entry name" value="ExoRNase_PH_dom2_sf"/>
</dbReference>
<keyword evidence="5" id="KW-0698">rRNA processing</keyword>
<feature type="domain" description="Exoribonuclease phosphorolytic" evidence="10">
    <location>
        <begin position="45"/>
        <end position="174"/>
    </location>
</feature>
<evidence type="ECO:0000259" key="10">
    <source>
        <dbReference type="Pfam" id="PF01138"/>
    </source>
</evidence>
<gene>
    <name evidence="12" type="ORF">QCA50_002975</name>
</gene>
<dbReference type="GO" id="GO:0006364">
    <property type="term" value="P:rRNA processing"/>
    <property type="evidence" value="ECO:0007669"/>
    <property type="project" value="UniProtKB-KW"/>
</dbReference>
<keyword evidence="8" id="KW-0539">Nucleus</keyword>
<dbReference type="GO" id="GO:0071028">
    <property type="term" value="P:nuclear mRNA surveillance"/>
    <property type="evidence" value="ECO:0007669"/>
    <property type="project" value="TreeGrafter"/>
</dbReference>
<keyword evidence="4" id="KW-0963">Cytoplasm</keyword>
<keyword evidence="6" id="KW-0271">Exosome</keyword>
<evidence type="ECO:0000256" key="2">
    <source>
        <dbReference type="ARBA" id="ARBA00004496"/>
    </source>
</evidence>
<dbReference type="InterPro" id="IPR001247">
    <property type="entry name" value="ExoRNase_PH_dom1"/>
</dbReference>
<evidence type="ECO:0000256" key="1">
    <source>
        <dbReference type="ARBA" id="ARBA00004123"/>
    </source>
</evidence>
<dbReference type="SUPFAM" id="SSF55666">
    <property type="entry name" value="Ribonuclease PH domain 2-like"/>
    <property type="match status" value="1"/>
</dbReference>
<dbReference type="Gene3D" id="3.30.230.70">
    <property type="entry name" value="GHMP Kinase, N-terminal domain"/>
    <property type="match status" value="1"/>
</dbReference>
<sequence length="261" mass="28546">MAQSNFDRRRINGPEESFPPVFTDEGVDEKAWKPGKPRSGRNPDEIRPIFLSPGFIDQANGSAYIETEKVKMACAVYGPRQSKSTSYSEKGRLNVEVKFAPFSCRKRRAPMRDAEDRSVALQIQQALVPAVRLELFPKSTIDVFITIIENDGIESCIASGAIAASAALAHAGIEMIGLVVSCSAAVHGDEVWLDPTEEEAQASAGTLIYAGMPALNTTTNLWQTGGMSTDRLMKCMQVCQERCAEIHTVVAHELLENAKRD</sequence>
<comment type="caution">
    <text evidence="12">The sequence shown here is derived from an EMBL/GenBank/DDBJ whole genome shotgun (WGS) entry which is preliminary data.</text>
</comment>
<evidence type="ECO:0000313" key="13">
    <source>
        <dbReference type="Proteomes" id="UP001385951"/>
    </source>
</evidence>
<dbReference type="AlphaFoldDB" id="A0AAW0GNF2"/>
<dbReference type="GO" id="GO:0016075">
    <property type="term" value="P:rRNA catabolic process"/>
    <property type="evidence" value="ECO:0007669"/>
    <property type="project" value="TreeGrafter"/>
</dbReference>
<reference evidence="12 13" key="1">
    <citation type="submission" date="2022-09" db="EMBL/GenBank/DDBJ databases">
        <authorList>
            <person name="Palmer J.M."/>
        </authorList>
    </citation>
    <scope>NUCLEOTIDE SEQUENCE [LARGE SCALE GENOMIC DNA]</scope>
    <source>
        <strain evidence="12 13">DSM 7382</strain>
    </source>
</reference>
<evidence type="ECO:0000256" key="4">
    <source>
        <dbReference type="ARBA" id="ARBA00022490"/>
    </source>
</evidence>
<feature type="region of interest" description="Disordered" evidence="9">
    <location>
        <begin position="1"/>
        <end position="44"/>
    </location>
</feature>
<dbReference type="Pfam" id="PF03725">
    <property type="entry name" value="RNase_PH_C"/>
    <property type="match status" value="1"/>
</dbReference>